<dbReference type="InterPro" id="IPR036249">
    <property type="entry name" value="Thioredoxin-like_sf"/>
</dbReference>
<proteinExistence type="predicted"/>
<dbReference type="NCBIfam" id="TIGR01068">
    <property type="entry name" value="thioredoxin"/>
    <property type="match status" value="1"/>
</dbReference>
<dbReference type="InterPro" id="IPR017937">
    <property type="entry name" value="Thioredoxin_CS"/>
</dbReference>
<protein>
    <submittedName>
        <fullName evidence="3">Thioredoxin</fullName>
    </submittedName>
</protein>
<dbReference type="PANTHER" id="PTHR46115">
    <property type="entry name" value="THIOREDOXIN-LIKE PROTEIN 1"/>
    <property type="match status" value="1"/>
</dbReference>
<keyword evidence="1" id="KW-1015">Disulfide bond</keyword>
<dbReference type="Gene3D" id="3.40.30.10">
    <property type="entry name" value="Glutaredoxin"/>
    <property type="match status" value="1"/>
</dbReference>
<gene>
    <name evidence="3" type="primary">MPUL0A09580</name>
    <name evidence="3" type="ORF">METSCH_A09580</name>
</gene>
<dbReference type="SUPFAM" id="SSF52833">
    <property type="entry name" value="Thioredoxin-like"/>
    <property type="match status" value="1"/>
</dbReference>
<name>A0A4P6XKV5_9ASCO</name>
<organism evidence="3 4">
    <name type="scientific">Metschnikowia aff. pulcherrima</name>
    <dbReference type="NCBI Taxonomy" id="2163413"/>
    <lineage>
        <taxon>Eukaryota</taxon>
        <taxon>Fungi</taxon>
        <taxon>Dikarya</taxon>
        <taxon>Ascomycota</taxon>
        <taxon>Saccharomycotina</taxon>
        <taxon>Pichiomycetes</taxon>
        <taxon>Metschnikowiaceae</taxon>
        <taxon>Metschnikowia</taxon>
    </lineage>
</organism>
<dbReference type="FunFam" id="3.40.30.10:FF:000245">
    <property type="entry name" value="Thioredoxin"/>
    <property type="match status" value="1"/>
</dbReference>
<dbReference type="STRING" id="2163413.A0A4P6XKV5"/>
<dbReference type="InterPro" id="IPR005746">
    <property type="entry name" value="Thioredoxin"/>
</dbReference>
<dbReference type="AlphaFoldDB" id="A0A4P6XKV5"/>
<keyword evidence="4" id="KW-1185">Reference proteome</keyword>
<dbReference type="InterPro" id="IPR013766">
    <property type="entry name" value="Thioredoxin_domain"/>
</dbReference>
<evidence type="ECO:0000313" key="3">
    <source>
        <dbReference type="EMBL" id="QBM86321.1"/>
    </source>
</evidence>
<dbReference type="PROSITE" id="PS00194">
    <property type="entry name" value="THIOREDOXIN_1"/>
    <property type="match status" value="1"/>
</dbReference>
<dbReference type="Proteomes" id="UP000292447">
    <property type="component" value="Chromosome I"/>
</dbReference>
<dbReference type="CDD" id="cd02947">
    <property type="entry name" value="TRX_family"/>
    <property type="match status" value="1"/>
</dbReference>
<evidence type="ECO:0000256" key="1">
    <source>
        <dbReference type="ARBA" id="ARBA00023157"/>
    </source>
</evidence>
<sequence length="221" mass="25035">MLLIQIHDTHNNSAPKTHYKYLKRTTLSDSCYLIRPYANELYHVPTVQYRGAGTSSRHQCHHQYYYFITIDNSSKTQSNMFRQTIRTAQIARTRVGLGTTMPQLRFNSTSAVAEVKDLAQFNKLIGNKEKVSIVDFYATWCGPCKAIAPIFDTLAQKIPEAEFARVDVDRAEDVAREYGITAMPTILFFKGGEKVSTIVGANMPQLIKSIQEYSGVDVKLR</sequence>
<evidence type="ECO:0000259" key="2">
    <source>
        <dbReference type="PROSITE" id="PS51352"/>
    </source>
</evidence>
<accession>A0A4P6XKV5</accession>
<reference evidence="4" key="1">
    <citation type="submission" date="2019-03" db="EMBL/GenBank/DDBJ databases">
        <title>Snf2 controls pulcherriminic acid biosynthesis and connects pigmentation and antifungal activity of the yeast Metschnikowia pulcherrima.</title>
        <authorList>
            <person name="Gore-Lloyd D."/>
            <person name="Sumann I."/>
            <person name="Brachmann A.O."/>
            <person name="Schneeberger K."/>
            <person name="Ortiz-Merino R.A."/>
            <person name="Moreno-Beltran M."/>
            <person name="Schlaefli M."/>
            <person name="Kirner P."/>
            <person name="Santos Kron A."/>
            <person name="Wolfe K.H."/>
            <person name="Piel J."/>
            <person name="Ahrens C.H."/>
            <person name="Henk D."/>
            <person name="Freimoser F.M."/>
        </authorList>
    </citation>
    <scope>NUCLEOTIDE SEQUENCE [LARGE SCALE GENOMIC DNA]</scope>
    <source>
        <strain evidence="4">APC 1.2</strain>
    </source>
</reference>
<dbReference type="GO" id="GO:0015035">
    <property type="term" value="F:protein-disulfide reductase activity"/>
    <property type="evidence" value="ECO:0007669"/>
    <property type="project" value="InterPro"/>
</dbReference>
<dbReference type="PROSITE" id="PS51352">
    <property type="entry name" value="THIOREDOXIN_2"/>
    <property type="match status" value="1"/>
</dbReference>
<feature type="domain" description="Thioredoxin" evidence="2">
    <location>
        <begin position="95"/>
        <end position="215"/>
    </location>
</feature>
<dbReference type="EMBL" id="CP034456">
    <property type="protein sequence ID" value="QBM86321.1"/>
    <property type="molecule type" value="Genomic_DNA"/>
</dbReference>
<evidence type="ECO:0000313" key="4">
    <source>
        <dbReference type="Proteomes" id="UP000292447"/>
    </source>
</evidence>
<dbReference type="PRINTS" id="PR00421">
    <property type="entry name" value="THIOREDOXIN"/>
</dbReference>
<dbReference type="Pfam" id="PF00085">
    <property type="entry name" value="Thioredoxin"/>
    <property type="match status" value="1"/>
</dbReference>